<dbReference type="Gene3D" id="1.20.5.440">
    <property type="entry name" value="ATP synthase delta/epsilon subunit, C-terminal domain"/>
    <property type="match status" value="1"/>
</dbReference>
<dbReference type="GO" id="GO:0005743">
    <property type="term" value="C:mitochondrial inner membrane"/>
    <property type="evidence" value="ECO:0007669"/>
    <property type="project" value="UniProtKB-SubCell"/>
</dbReference>
<dbReference type="InterPro" id="IPR020546">
    <property type="entry name" value="ATP_synth_F1_dsu/esu_N"/>
</dbReference>
<comment type="caution">
    <text evidence="11">The sequence shown here is derived from an EMBL/GenBank/DDBJ whole genome shotgun (WGS) entry which is preliminary data.</text>
</comment>
<dbReference type="EMBL" id="JACGWK010000001">
    <property type="protein sequence ID" value="KAL0380028.1"/>
    <property type="molecule type" value="Genomic_DNA"/>
</dbReference>
<evidence type="ECO:0000256" key="8">
    <source>
        <dbReference type="ARBA" id="ARBA00023128"/>
    </source>
</evidence>
<dbReference type="Gene3D" id="2.60.15.10">
    <property type="entry name" value="F0F1 ATP synthase delta/epsilon subunit, N-terminal"/>
    <property type="match status" value="1"/>
</dbReference>
<protein>
    <submittedName>
        <fullName evidence="11">ATP synthase subunit delta', mitochondrial</fullName>
    </submittedName>
</protein>
<evidence type="ECO:0000256" key="1">
    <source>
        <dbReference type="ARBA" id="ARBA00004273"/>
    </source>
</evidence>
<comment type="similarity">
    <text evidence="2">Belongs to the ATPase epsilon chain family.</text>
</comment>
<organism evidence="11">
    <name type="scientific">Sesamum angustifolium</name>
    <dbReference type="NCBI Taxonomy" id="2727405"/>
    <lineage>
        <taxon>Eukaryota</taxon>
        <taxon>Viridiplantae</taxon>
        <taxon>Streptophyta</taxon>
        <taxon>Embryophyta</taxon>
        <taxon>Tracheophyta</taxon>
        <taxon>Spermatophyta</taxon>
        <taxon>Magnoliopsida</taxon>
        <taxon>eudicotyledons</taxon>
        <taxon>Gunneridae</taxon>
        <taxon>Pentapetalae</taxon>
        <taxon>asterids</taxon>
        <taxon>lamiids</taxon>
        <taxon>Lamiales</taxon>
        <taxon>Pedaliaceae</taxon>
        <taxon>Sesamum</taxon>
    </lineage>
</organism>
<dbReference type="PANTHER" id="PTHR13822:SF7">
    <property type="entry name" value="ATP SYNTHASE SUBUNIT DELTA, MITOCHONDRIAL"/>
    <property type="match status" value="1"/>
</dbReference>
<evidence type="ECO:0000259" key="10">
    <source>
        <dbReference type="Pfam" id="PF02823"/>
    </source>
</evidence>
<keyword evidence="3" id="KW-0813">Transport</keyword>
<proteinExistence type="inferred from homology"/>
<dbReference type="AlphaFoldDB" id="A0AAW2RKM0"/>
<name>A0AAW2RKM0_9LAMI</name>
<dbReference type="GO" id="GO:0045259">
    <property type="term" value="C:proton-transporting ATP synthase complex"/>
    <property type="evidence" value="ECO:0007669"/>
    <property type="project" value="InterPro"/>
</dbReference>
<dbReference type="CDD" id="cd12152">
    <property type="entry name" value="F1-ATPase_delta"/>
    <property type="match status" value="1"/>
</dbReference>
<dbReference type="HAMAP" id="MF_00530">
    <property type="entry name" value="ATP_synth_epsil_bac"/>
    <property type="match status" value="1"/>
</dbReference>
<evidence type="ECO:0000256" key="5">
    <source>
        <dbReference type="ARBA" id="ARBA00022792"/>
    </source>
</evidence>
<reference evidence="11" key="1">
    <citation type="submission" date="2020-06" db="EMBL/GenBank/DDBJ databases">
        <authorList>
            <person name="Li T."/>
            <person name="Hu X."/>
            <person name="Zhang T."/>
            <person name="Song X."/>
            <person name="Zhang H."/>
            <person name="Dai N."/>
            <person name="Sheng W."/>
            <person name="Hou X."/>
            <person name="Wei L."/>
        </authorList>
    </citation>
    <scope>NUCLEOTIDE SEQUENCE</scope>
    <source>
        <strain evidence="11">G01</strain>
        <tissue evidence="11">Leaf</tissue>
    </source>
</reference>
<feature type="domain" description="ATP synthase F1 complex delta/epsilon subunit N-terminal" evidence="10">
    <location>
        <begin position="95"/>
        <end position="161"/>
    </location>
</feature>
<keyword evidence="4" id="KW-0375">Hydrogen ion transport</keyword>
<evidence type="ECO:0000256" key="9">
    <source>
        <dbReference type="ARBA" id="ARBA00023136"/>
    </source>
</evidence>
<evidence type="ECO:0000256" key="6">
    <source>
        <dbReference type="ARBA" id="ARBA00022946"/>
    </source>
</evidence>
<dbReference type="NCBIfam" id="TIGR01216">
    <property type="entry name" value="ATP_synt_epsi"/>
    <property type="match status" value="1"/>
</dbReference>
<keyword evidence="5" id="KW-0999">Mitochondrion inner membrane</keyword>
<gene>
    <name evidence="11" type="ORF">Sangu_0067100</name>
</gene>
<dbReference type="Pfam" id="PF02823">
    <property type="entry name" value="ATP-synt_DE_N"/>
    <property type="match status" value="1"/>
</dbReference>
<evidence type="ECO:0000256" key="4">
    <source>
        <dbReference type="ARBA" id="ARBA00022781"/>
    </source>
</evidence>
<dbReference type="GO" id="GO:0046933">
    <property type="term" value="F:proton-transporting ATP synthase activity, rotational mechanism"/>
    <property type="evidence" value="ECO:0007669"/>
    <property type="project" value="InterPro"/>
</dbReference>
<dbReference type="PANTHER" id="PTHR13822">
    <property type="entry name" value="ATP SYNTHASE DELTA/EPSILON CHAIN"/>
    <property type="match status" value="1"/>
</dbReference>
<accession>A0AAW2RKM0</accession>
<evidence type="ECO:0000256" key="2">
    <source>
        <dbReference type="ARBA" id="ARBA00005712"/>
    </source>
</evidence>
<dbReference type="InterPro" id="IPR001469">
    <property type="entry name" value="ATP_synth_F1_dsu/esu"/>
</dbReference>
<keyword evidence="9" id="KW-0472">Membrane</keyword>
<keyword evidence="6" id="KW-0809">Transit peptide</keyword>
<keyword evidence="7" id="KW-0406">Ion transport</keyword>
<evidence type="ECO:0000313" key="11">
    <source>
        <dbReference type="EMBL" id="KAL0380028.1"/>
    </source>
</evidence>
<evidence type="ECO:0000256" key="3">
    <source>
        <dbReference type="ARBA" id="ARBA00022448"/>
    </source>
</evidence>
<evidence type="ECO:0000256" key="7">
    <source>
        <dbReference type="ARBA" id="ARBA00023065"/>
    </source>
</evidence>
<keyword evidence="8" id="KW-0496">Mitochondrion</keyword>
<reference evidence="11" key="2">
    <citation type="journal article" date="2024" name="Plant">
        <title>Genomic evolution and insights into agronomic trait innovations of Sesamum species.</title>
        <authorList>
            <person name="Miao H."/>
            <person name="Wang L."/>
            <person name="Qu L."/>
            <person name="Liu H."/>
            <person name="Sun Y."/>
            <person name="Le M."/>
            <person name="Wang Q."/>
            <person name="Wei S."/>
            <person name="Zheng Y."/>
            <person name="Lin W."/>
            <person name="Duan Y."/>
            <person name="Cao H."/>
            <person name="Xiong S."/>
            <person name="Wang X."/>
            <person name="Wei L."/>
            <person name="Li C."/>
            <person name="Ma Q."/>
            <person name="Ju M."/>
            <person name="Zhao R."/>
            <person name="Li G."/>
            <person name="Mu C."/>
            <person name="Tian Q."/>
            <person name="Mei H."/>
            <person name="Zhang T."/>
            <person name="Gao T."/>
            <person name="Zhang H."/>
        </authorList>
    </citation>
    <scope>NUCLEOTIDE SEQUENCE</scope>
    <source>
        <strain evidence="11">G01</strain>
    </source>
</reference>
<dbReference type="InterPro" id="IPR036771">
    <property type="entry name" value="ATPsynth_dsu/esu_N"/>
</dbReference>
<comment type="subcellular location">
    <subcellularLocation>
        <location evidence="1">Mitochondrion inner membrane</location>
    </subcellularLocation>
</comment>
<dbReference type="SUPFAM" id="SSF51344">
    <property type="entry name" value="Epsilon subunit of F1F0-ATP synthase N-terminal domain"/>
    <property type="match status" value="1"/>
</dbReference>
<sequence>MFRRVAVRLLSHRRPFSSSEVPTEPVADDLFMAAWRRIVPNLDPPKTPLAFMQPRPSTASVASTPSKLTVNLVSLYCSELSNKQDDSTYKTRSVSNSDKSYGQIVDMVIVPATTGQMGILPGHVASISELKAGLLSIHEGNEMTKYFISSGFVFIHSNSVTDIIAIEAVPIEQVDPDSVQKYLKEFTQKLSAASTDLEKAEAQIGLEVLSTLNSSLSG</sequence>